<sequence length="3009" mass="346533">MEEVDLDFLIGNIVLPPKLPQEEPDDLQQKEFWLLKFVAEIVSRSAGPSPGNIGIEITKASKSLKWMVDIHNPRHDFQTQLQAGVLNLDLGEAFGLHVVGQNAAITFRRVEQSLQLEAFEVSPLPKAPVNCKGRLKCSYPGPTTAIPWEIAADPRFLEQLSEFLHHMTSQEFSSETLPKSQKGGNDLSETRSCPDPRYITELFTGMMRGIGTETTPRSITKSIRDECNWNNANKPWRRSGMWLVIRVVLQTTLNNKQYKLLMLEVIRALLERAIAHNHESYAISCTSKKLARRCQKMKGEEVPPHLLQRIIATVERGSMLLKKRWGVVTTESTRKVSWNSELGTATNLADNTNISLPNSIPWIKKRLHVYENPVPTNSEVADPTESNRVVSLDSFPLLGGNSEAIKAISLIDFEIWVQQNLCTWCSKTKNATVIETLSSKILEYHKEANEAYQGRNILDISRMILTIIEMWMYLDRSTCSEKPLIKKYSPEIPQQLLEPLLFIQESDMKRVTEVEKYLAGRHSQAEPRPSIFNAEAQPSSFAPQYYATNQDLQILREVIITKATRDREAKIQELQTSDARYNELLKKARDRDACDYYYDSVYKYHSHKLWYCTKCKLLKEAEDMSIDVHEWPLPDDETEARCVLFELQPPRDFALWRDTTYYIMMKVCATDATETSKVGDSYRFDQWGDLGQNDTSKPFRVTWASKTKSISHESHHRSRKFPASQSDVVVKHAGHFQLYDSGNEEWVQSQHKTCTIKPLCNSTIFDTTYEKLSYAVNDVVHTPNETIARQFECPASLTLREYDAFATLRSGRFLQWHNILMELHKRDLTFNKDPVYILMLHAACHLGRATDPQDWRRDSHITLSEEAFSQELLNSLTKSLSVLRDNWEQAIALKSLVLLAQRLVSCGHKSVRPKALMFLKDARKVCDPWIESIKQKIQKAQNEEKIQDLRRWLLRIAGTQYNTFDVDESLFPEIFQTSADVIEYLVCQNIIYDNSLGVYRGLPPDLELLLEKNRRFSVRVESFIQKKLQSKEGNTILTSAIEKILPGKMICGTWQQLIAPATRWWALRSCASTDKAVTVVHLNILEGKLLVNGKPNGRLPLNYFTHETYKTLLGNIVLDVVTSEKNGTSYETKEPFCDLKLYFHLEGENLIIRKGDRDGSKLTEFIRSERFLGDIPMTILENGTQWLDLSRRKIMFYQRPEWWKSPDPSEDWTLELSLRSRQRQVMLRNGYYLLDLNGNIQDSITKVLKPVEERDYIVATTKNENSSVNFSLLRYKLEFFVNEFNSIECRSLRGWTVDQNQDIGTFIGLRNFLKLRLDDKTLSQECILLPYGDIATYKSESGHASVYIKPPESEHSYTVYQIDRVMNRLVDDGTLKARYTRLYLHGLCSGILPDPLTRRTGIAEALDGLRNATSFSFQTLQEAEASILKLIAKLTPKRSFYPDHLKVMQKVDWQESLPTWVQHDNFYPLVVEIFNDWSSRQFLLEGSTQYKKLEHGSIDLLDRARWSKLNDLKADLGTYFMDLQKLTGINRSFTPTYTPETYNCDPITNWCDLYNWCRNWAPRTRPNIGSYPETSFVRRVFKSLVVGIGDSQYSSVYCTTVPKNSYESDYDHSRRRRQAYEQDLAQQISAATDEIMSQYKADTPRNPRSYYSLLEVTTAMENIRARFEICRQNRELFEYFQLLKATLSGFVATEEPIYPFDASTITRSPVEKLSENAKLCSSSLVNLLQERKAPNTAQFQELRKDQVTKDFFESLQRQMVSKPNYTGECITPIILKLKSSTRAFAKKYGDDLFESVQALEESAPQGYFSSIGNLTERMLQYKGHSDACIQALLETLQKTLSPQTTFEQLLKLAGLWPTSTNLEILQQLRLKHRKEISPEWVRNIICFGEAITSLQRSNRLCRFAYKMAVQEIEKEIHGFQKQDWNAEDYVNWLLFEIDSEMLIRPTQAQIGLEMMRKQENGNAVMQLNMGEGKSAVIMPMVTAALADTTRLVRPIVLKPLSTQMFQILVQRLSGLCDRRIYFLPFNRGLKIESADIWKIRQLYERCKLNGDILLALPEHLLSFKLLGMEQLLHGNRSFADGLIETQEWLDENTRDVLDESDEILHIRYQLIYTMGKQQSLEGDQDRWTVIQDFLDYLQEQATVWETKDPATIEVLASGEAKYPTIRIIDQKTGERMLVDMAKRLCTNNIDKMPRISSKLRLMNDELRQKIFEFIAVRDISADLQETVLRECNHLRFQLLVLRGLIADGVLLFILRDKRYRVDYGLDVKRSNLAVPYRAKDRPAVKAEFGHPEVVLTLTCLTYYYGGLEDSNLESCFELLLKTDDPDLTYEQWALWTKRYKEIPASLSKLQGLNLLDQDQLKKDIFPFFKYNKHVIDFFLSELIFPREAKGFPHKLSTSGWDIAKEKDHNTTGFSGTNDNRYLLPTSIEQLDLPQQVHTNSLVLMNILQQENNSVVKVHKNGQRLQAGEMLEQIVGLRPKVRVLLDVGAQILELTNLEVVREWLRLDTSSDVHGAVFLGEDDEILVMKRDGKIEPFVSPNLSKQLDQALVYLDEAHTRGTDLKLPVKTRAAVTLGPNLAKDKFVQGCMRMRKLGNGHSLTFLAPPDIYSHIQKETGKSEMESIGVSDVLVWTMQESCRQIQHGFAVWAGQGLQYLKRSLGWESYQSNGNILALRDAIMEPESRPLLDMYGVNDRSLKIENHVRDTPSGNEIAKRLTEFDVMVTNSVRIQEEQEREVDHEVEEEQNIERPDPAKPMPHRLAHQLVTLVRSGKFDINSSVFMSPFSIFADTSCRRCLEEDAWAFQSSQFVTRDFSETVERTGVVHMDDYLRPVRWILEFCQNEEPQLIFISPYEANELISDIKLSQFVQLHCYAPRVSRGMANFEYFDVCPVQQVSNTSSRSPLGVHSRIRLNLFAGQLFFEHEQYYRDLCKYLSLSFDAQQDSGNTENDGWVPSRKTHGDSVLPCSKSPMPFLREITKMRRKGQGFASTHLGGLLDSQILGKDDFGSDYDK</sequence>
<reference evidence="11 12" key="1">
    <citation type="submission" date="2019-01" db="EMBL/GenBank/DDBJ databases">
        <title>Intercellular communication is required for trap formation in the nematode-trapping fungus Duddingtonia flagrans.</title>
        <authorList>
            <person name="Youssar L."/>
            <person name="Wernet V."/>
            <person name="Hensel N."/>
            <person name="Hildebrandt H.-G."/>
            <person name="Fischer R."/>
        </authorList>
    </citation>
    <scope>NUCLEOTIDE SEQUENCE [LARGE SCALE GENOMIC DNA]</scope>
    <source>
        <strain evidence="11 12">CBS H-5679</strain>
    </source>
</reference>
<keyword evidence="3" id="KW-0645">Protease</keyword>
<accession>A0A436ZX27</accession>
<dbReference type="Pfam" id="PF12359">
    <property type="entry name" value="DUF3645"/>
    <property type="match status" value="1"/>
</dbReference>
<dbReference type="RefSeq" id="XP_067488787.1">
    <property type="nucleotide sequence ID" value="XM_067637251.1"/>
</dbReference>
<dbReference type="Pfam" id="PF12340">
    <property type="entry name" value="DUF3638"/>
    <property type="match status" value="1"/>
</dbReference>
<dbReference type="Pfam" id="PF20255">
    <property type="entry name" value="DUF6606"/>
    <property type="match status" value="1"/>
</dbReference>
<dbReference type="GO" id="GO:0004843">
    <property type="term" value="F:cysteine-type deubiquitinase activity"/>
    <property type="evidence" value="ECO:0007669"/>
    <property type="project" value="UniProtKB-EC"/>
</dbReference>
<evidence type="ECO:0000256" key="3">
    <source>
        <dbReference type="ARBA" id="ARBA00022670"/>
    </source>
</evidence>
<feature type="domain" description="DUF3638" evidence="8">
    <location>
        <begin position="1922"/>
        <end position="2142"/>
    </location>
</feature>
<feature type="compositionally biased region" description="Polar residues" evidence="7">
    <location>
        <begin position="171"/>
        <end position="183"/>
    </location>
</feature>
<dbReference type="STRING" id="97331.A0A436ZX27"/>
<proteinExistence type="predicted"/>
<evidence type="ECO:0000256" key="7">
    <source>
        <dbReference type="SAM" id="MobiDB-lite"/>
    </source>
</evidence>
<dbReference type="InterPro" id="IPR051346">
    <property type="entry name" value="OTU_Deubiquitinase"/>
</dbReference>
<dbReference type="InterPro" id="IPR022105">
    <property type="entry name" value="DUF3645"/>
</dbReference>
<evidence type="ECO:0000259" key="10">
    <source>
        <dbReference type="Pfam" id="PF20255"/>
    </source>
</evidence>
<dbReference type="PANTHER" id="PTHR13367">
    <property type="entry name" value="UBIQUITIN THIOESTERASE"/>
    <property type="match status" value="1"/>
</dbReference>
<comment type="catalytic activity">
    <reaction evidence="1">
        <text>Thiol-dependent hydrolysis of ester, thioester, amide, peptide and isopeptide bonds formed by the C-terminal Gly of ubiquitin (a 76-residue protein attached to proteins as an intracellular targeting signal).</text>
        <dbReference type="EC" id="3.4.19.12"/>
    </reaction>
</comment>
<feature type="domain" description="DUF3645" evidence="9">
    <location>
        <begin position="2267"/>
        <end position="2298"/>
    </location>
</feature>
<evidence type="ECO:0000313" key="11">
    <source>
        <dbReference type="EMBL" id="RVD83243.1"/>
    </source>
</evidence>
<feature type="domain" description="DUF6606" evidence="10">
    <location>
        <begin position="9"/>
        <end position="271"/>
    </location>
</feature>
<dbReference type="Proteomes" id="UP000283090">
    <property type="component" value="Unassembled WGS sequence"/>
</dbReference>
<dbReference type="GO" id="GO:0006508">
    <property type="term" value="P:proteolysis"/>
    <property type="evidence" value="ECO:0007669"/>
    <property type="project" value="UniProtKB-KW"/>
</dbReference>
<dbReference type="EMBL" id="SAEB01000009">
    <property type="protein sequence ID" value="RVD83243.1"/>
    <property type="molecule type" value="Genomic_DNA"/>
</dbReference>
<evidence type="ECO:0000313" key="12">
    <source>
        <dbReference type="Proteomes" id="UP000283090"/>
    </source>
</evidence>
<evidence type="ECO:0000256" key="6">
    <source>
        <dbReference type="ARBA" id="ARBA00022807"/>
    </source>
</evidence>
<feature type="region of interest" description="Disordered" evidence="7">
    <location>
        <begin position="2730"/>
        <end position="2753"/>
    </location>
</feature>
<keyword evidence="12" id="KW-1185">Reference proteome</keyword>
<keyword evidence="6" id="KW-0788">Thiol protease</keyword>
<evidence type="ECO:0000256" key="1">
    <source>
        <dbReference type="ARBA" id="ARBA00000707"/>
    </source>
</evidence>
<evidence type="ECO:0000259" key="8">
    <source>
        <dbReference type="Pfam" id="PF12340"/>
    </source>
</evidence>
<feature type="region of interest" description="Disordered" evidence="7">
    <location>
        <begin position="171"/>
        <end position="191"/>
    </location>
</feature>
<dbReference type="GeneID" id="93589949"/>
<evidence type="ECO:0000256" key="2">
    <source>
        <dbReference type="ARBA" id="ARBA00012759"/>
    </source>
</evidence>
<dbReference type="InterPro" id="IPR046541">
    <property type="entry name" value="DUF6606"/>
</dbReference>
<dbReference type="OrthoDB" id="3182339at2759"/>
<dbReference type="PANTHER" id="PTHR13367:SF33">
    <property type="entry name" value="P-LOOP CONTAINING NUCLEOSIDE TRIPHOSPHATE HYDROLASE PROTEIN"/>
    <property type="match status" value="1"/>
</dbReference>
<organism evidence="11 12">
    <name type="scientific">Arthrobotrys flagrans</name>
    <name type="common">Nematode-trapping fungus</name>
    <name type="synonym">Trichothecium flagrans</name>
    <dbReference type="NCBI Taxonomy" id="97331"/>
    <lineage>
        <taxon>Eukaryota</taxon>
        <taxon>Fungi</taxon>
        <taxon>Dikarya</taxon>
        <taxon>Ascomycota</taxon>
        <taxon>Pezizomycotina</taxon>
        <taxon>Orbiliomycetes</taxon>
        <taxon>Orbiliales</taxon>
        <taxon>Orbiliaceae</taxon>
        <taxon>Arthrobotrys</taxon>
    </lineage>
</organism>
<dbReference type="VEuPathDB" id="FungiDB:DFL_007638"/>
<dbReference type="InterPro" id="IPR022099">
    <property type="entry name" value="DUF3638"/>
</dbReference>
<dbReference type="EC" id="3.4.19.12" evidence="2"/>
<evidence type="ECO:0000256" key="5">
    <source>
        <dbReference type="ARBA" id="ARBA00022801"/>
    </source>
</evidence>
<evidence type="ECO:0000256" key="4">
    <source>
        <dbReference type="ARBA" id="ARBA00022786"/>
    </source>
</evidence>
<protein>
    <recommendedName>
        <fullName evidence="2">ubiquitinyl hydrolase 1</fullName>
        <ecNumber evidence="2">3.4.19.12</ecNumber>
    </recommendedName>
</protein>
<name>A0A436ZX27_ARTFL</name>
<keyword evidence="4" id="KW-0833">Ubl conjugation pathway</keyword>
<evidence type="ECO:0000259" key="9">
    <source>
        <dbReference type="Pfam" id="PF12359"/>
    </source>
</evidence>
<keyword evidence="5" id="KW-0378">Hydrolase</keyword>
<comment type="caution">
    <text evidence="11">The sequence shown here is derived from an EMBL/GenBank/DDBJ whole genome shotgun (WGS) entry which is preliminary data.</text>
</comment>
<gene>
    <name evidence="11" type="ORF">DFL_007638</name>
</gene>